<dbReference type="EMBL" id="DTKL01000030">
    <property type="protein sequence ID" value="HGY94105.1"/>
    <property type="molecule type" value="Genomic_DNA"/>
</dbReference>
<dbReference type="InterPro" id="IPR058535">
    <property type="entry name" value="MafB19-deam"/>
</dbReference>
<evidence type="ECO:0000256" key="7">
    <source>
        <dbReference type="ARBA" id="ARBA00048045"/>
    </source>
</evidence>
<keyword evidence="4 8" id="KW-0479">Metal-binding</keyword>
<dbReference type="PANTHER" id="PTHR11079:SF202">
    <property type="entry name" value="TRNA-SPECIFIC ADENOSINE DEAMINASE"/>
    <property type="match status" value="1"/>
</dbReference>
<dbReference type="AlphaFoldDB" id="A0A7V4XSL9"/>
<dbReference type="CDD" id="cd01285">
    <property type="entry name" value="nucleoside_deaminase"/>
    <property type="match status" value="1"/>
</dbReference>
<dbReference type="NCBIfam" id="NF008113">
    <property type="entry name" value="PRK10860.1"/>
    <property type="match status" value="1"/>
</dbReference>
<dbReference type="HAMAP" id="MF_00972">
    <property type="entry name" value="tRNA_aden_deaminase"/>
    <property type="match status" value="1"/>
</dbReference>
<evidence type="ECO:0000256" key="8">
    <source>
        <dbReference type="HAMAP-Rule" id="MF_00972"/>
    </source>
</evidence>
<keyword evidence="6 8" id="KW-0862">Zinc</keyword>
<keyword evidence="3 8" id="KW-0819">tRNA processing</keyword>
<dbReference type="SUPFAM" id="SSF53927">
    <property type="entry name" value="Cytidine deaminase-like"/>
    <property type="match status" value="1"/>
</dbReference>
<feature type="binding site" evidence="8">
    <location>
        <position position="68"/>
    </location>
    <ligand>
        <name>Zn(2+)</name>
        <dbReference type="ChEBI" id="CHEBI:29105"/>
        <note>catalytic</note>
    </ligand>
</feature>
<dbReference type="GO" id="GO:0052717">
    <property type="term" value="F:tRNA-specific adenosine-34 deaminase activity"/>
    <property type="evidence" value="ECO:0007669"/>
    <property type="project" value="UniProtKB-UniRule"/>
</dbReference>
<dbReference type="EC" id="3.5.4.33" evidence="8"/>
<evidence type="ECO:0000256" key="1">
    <source>
        <dbReference type="ARBA" id="ARBA00010669"/>
    </source>
</evidence>
<feature type="binding site" evidence="8">
    <location>
        <position position="98"/>
    </location>
    <ligand>
        <name>Zn(2+)</name>
        <dbReference type="ChEBI" id="CHEBI:29105"/>
        <note>catalytic</note>
    </ligand>
</feature>
<evidence type="ECO:0000256" key="2">
    <source>
        <dbReference type="ARBA" id="ARBA00011738"/>
    </source>
</evidence>
<comment type="similarity">
    <text evidence="1">Belongs to the cytidine and deoxycytidylate deaminase family. ADAT2 subfamily.</text>
</comment>
<keyword evidence="5 8" id="KW-0378">Hydrolase</keyword>
<sequence>MGGCPGSEPAVSIMHDSQTELWMQAALAEARAAEAAGEVPVGAVAVVEGSIVARGQNRVLRDVDPTAHAEMVALRGAAEAIGNYRLAGCELYVTLEPCAMCAGAMVHARLARLVYGASDPKAGAAGSVLAVVNHPQLNHQMEITGGVLAEECSIMLREFFRARRESRPGKPGL</sequence>
<dbReference type="PANTHER" id="PTHR11079">
    <property type="entry name" value="CYTOSINE DEAMINASE FAMILY MEMBER"/>
    <property type="match status" value="1"/>
</dbReference>
<evidence type="ECO:0000259" key="9">
    <source>
        <dbReference type="PROSITE" id="PS51747"/>
    </source>
</evidence>
<dbReference type="Pfam" id="PF14437">
    <property type="entry name" value="MafB19-deam"/>
    <property type="match status" value="1"/>
</dbReference>
<dbReference type="InterPro" id="IPR028883">
    <property type="entry name" value="tRNA_aden_deaminase"/>
</dbReference>
<accession>A0A7V4XSL9</accession>
<comment type="caution">
    <text evidence="10">The sequence shown here is derived from an EMBL/GenBank/DDBJ whole genome shotgun (WGS) entry which is preliminary data.</text>
</comment>
<comment type="cofactor">
    <cofactor evidence="8">
        <name>Zn(2+)</name>
        <dbReference type="ChEBI" id="CHEBI:29105"/>
    </cofactor>
    <text evidence="8">Binds 1 zinc ion per subunit.</text>
</comment>
<dbReference type="Gene3D" id="3.40.140.10">
    <property type="entry name" value="Cytidine Deaminase, domain 2"/>
    <property type="match status" value="1"/>
</dbReference>
<feature type="domain" description="CMP/dCMP-type deaminase" evidence="9">
    <location>
        <begin position="17"/>
        <end position="129"/>
    </location>
</feature>
<dbReference type="GO" id="GO:0002100">
    <property type="term" value="P:tRNA wobble adenosine to inosine editing"/>
    <property type="evidence" value="ECO:0007669"/>
    <property type="project" value="UniProtKB-UniRule"/>
</dbReference>
<dbReference type="InterPro" id="IPR016193">
    <property type="entry name" value="Cytidine_deaminase-like"/>
</dbReference>
<dbReference type="InterPro" id="IPR002125">
    <property type="entry name" value="CMP_dCMP_dom"/>
</dbReference>
<dbReference type="PROSITE" id="PS00903">
    <property type="entry name" value="CYT_DCMP_DEAMINASES_1"/>
    <property type="match status" value="1"/>
</dbReference>
<name>A0A7V4XSL9_9BACT</name>
<dbReference type="InterPro" id="IPR016192">
    <property type="entry name" value="APOBEC/CMP_deaminase_Zn-bd"/>
</dbReference>
<proteinExistence type="inferred from homology"/>
<gene>
    <name evidence="8 10" type="primary">tadA</name>
    <name evidence="10" type="ORF">ENW50_05395</name>
</gene>
<comment type="subunit">
    <text evidence="2 8">Homodimer.</text>
</comment>
<reference evidence="10" key="1">
    <citation type="journal article" date="2020" name="mSystems">
        <title>Genome- and Community-Level Interaction Insights into Carbon Utilization and Element Cycling Functions of Hydrothermarchaeota in Hydrothermal Sediment.</title>
        <authorList>
            <person name="Zhou Z."/>
            <person name="Liu Y."/>
            <person name="Xu W."/>
            <person name="Pan J."/>
            <person name="Luo Z.H."/>
            <person name="Li M."/>
        </authorList>
    </citation>
    <scope>NUCLEOTIDE SEQUENCE [LARGE SCALE GENOMIC DNA]</scope>
    <source>
        <strain evidence="10">SpSt-855</strain>
    </source>
</reference>
<feature type="active site" description="Proton donor" evidence="8">
    <location>
        <position position="70"/>
    </location>
</feature>
<protein>
    <recommendedName>
        <fullName evidence="8">tRNA-specific adenosine deaminase</fullName>
        <ecNumber evidence="8">3.5.4.33</ecNumber>
    </recommendedName>
</protein>
<evidence type="ECO:0000256" key="4">
    <source>
        <dbReference type="ARBA" id="ARBA00022723"/>
    </source>
</evidence>
<dbReference type="FunFam" id="3.40.140.10:FF:000005">
    <property type="entry name" value="tRNA-specific adenosine deaminase"/>
    <property type="match status" value="1"/>
</dbReference>
<dbReference type="PROSITE" id="PS51747">
    <property type="entry name" value="CYT_DCMP_DEAMINASES_2"/>
    <property type="match status" value="1"/>
</dbReference>
<dbReference type="GO" id="GO:0008270">
    <property type="term" value="F:zinc ion binding"/>
    <property type="evidence" value="ECO:0007669"/>
    <property type="project" value="UniProtKB-UniRule"/>
</dbReference>
<organism evidence="10">
    <name type="scientific">Acidobacterium capsulatum</name>
    <dbReference type="NCBI Taxonomy" id="33075"/>
    <lineage>
        <taxon>Bacteria</taxon>
        <taxon>Pseudomonadati</taxon>
        <taxon>Acidobacteriota</taxon>
        <taxon>Terriglobia</taxon>
        <taxon>Terriglobales</taxon>
        <taxon>Acidobacteriaceae</taxon>
        <taxon>Acidobacterium</taxon>
    </lineage>
</organism>
<evidence type="ECO:0000313" key="10">
    <source>
        <dbReference type="EMBL" id="HGY94105.1"/>
    </source>
</evidence>
<evidence type="ECO:0000256" key="3">
    <source>
        <dbReference type="ARBA" id="ARBA00022694"/>
    </source>
</evidence>
<evidence type="ECO:0000256" key="5">
    <source>
        <dbReference type="ARBA" id="ARBA00022801"/>
    </source>
</evidence>
<comment type="function">
    <text evidence="8">Catalyzes the deamination of adenosine to inosine at the wobble position 34 of tRNA(Arg2).</text>
</comment>
<feature type="binding site" evidence="8">
    <location>
        <position position="101"/>
    </location>
    <ligand>
        <name>Zn(2+)</name>
        <dbReference type="ChEBI" id="CHEBI:29105"/>
        <note>catalytic</note>
    </ligand>
</feature>
<comment type="catalytic activity">
    <reaction evidence="7 8">
        <text>adenosine(34) in tRNA + H2O + H(+) = inosine(34) in tRNA + NH4(+)</text>
        <dbReference type="Rhea" id="RHEA:43168"/>
        <dbReference type="Rhea" id="RHEA-COMP:10373"/>
        <dbReference type="Rhea" id="RHEA-COMP:10374"/>
        <dbReference type="ChEBI" id="CHEBI:15377"/>
        <dbReference type="ChEBI" id="CHEBI:15378"/>
        <dbReference type="ChEBI" id="CHEBI:28938"/>
        <dbReference type="ChEBI" id="CHEBI:74411"/>
        <dbReference type="ChEBI" id="CHEBI:82852"/>
        <dbReference type="EC" id="3.5.4.33"/>
    </reaction>
</comment>
<evidence type="ECO:0000256" key="6">
    <source>
        <dbReference type="ARBA" id="ARBA00022833"/>
    </source>
</evidence>